<comment type="caution">
    <text evidence="2">The sequence shown here is derived from an EMBL/GenBank/DDBJ whole genome shotgun (WGS) entry which is preliminary data.</text>
</comment>
<organism evidence="2 3">
    <name type="scientific">Falsigemmobacter intermedius</name>
    <dbReference type="NCBI Taxonomy" id="1553448"/>
    <lineage>
        <taxon>Bacteria</taxon>
        <taxon>Pseudomonadati</taxon>
        <taxon>Pseudomonadota</taxon>
        <taxon>Alphaproteobacteria</taxon>
        <taxon>Rhodobacterales</taxon>
        <taxon>Paracoccaceae</taxon>
        <taxon>Falsigemmobacter</taxon>
    </lineage>
</organism>
<dbReference type="OrthoDB" id="7632202at2"/>
<feature type="transmembrane region" description="Helical" evidence="1">
    <location>
        <begin position="6"/>
        <end position="26"/>
    </location>
</feature>
<dbReference type="Proteomes" id="UP000287168">
    <property type="component" value="Unassembled WGS sequence"/>
</dbReference>
<name>A0A444MDJ0_9RHOB</name>
<keyword evidence="1" id="KW-0472">Membrane</keyword>
<feature type="transmembrane region" description="Helical" evidence="1">
    <location>
        <begin position="66"/>
        <end position="85"/>
    </location>
</feature>
<evidence type="ECO:0000313" key="2">
    <source>
        <dbReference type="EMBL" id="RWY42469.1"/>
    </source>
</evidence>
<reference evidence="2 3" key="1">
    <citation type="journal article" date="2015" name="Int. J. Syst. Evol. Microbiol.">
        <title>Gemmobacter intermedius sp. nov., isolated from a white stork (Ciconia ciconia).</title>
        <authorList>
            <person name="Kampfer P."/>
            <person name="Jerzak L."/>
            <person name="Wilharm G."/>
            <person name="Golke J."/>
            <person name="Busse H.J."/>
            <person name="Glaeser S.P."/>
        </authorList>
    </citation>
    <scope>NUCLEOTIDE SEQUENCE [LARGE SCALE GENOMIC DNA]</scope>
    <source>
        <strain evidence="2 3">119/4</strain>
    </source>
</reference>
<evidence type="ECO:0000313" key="3">
    <source>
        <dbReference type="Proteomes" id="UP000287168"/>
    </source>
</evidence>
<accession>A0A444MDJ0</accession>
<dbReference type="AlphaFoldDB" id="A0A444MDJ0"/>
<protein>
    <recommendedName>
        <fullName evidence="4">Cation/multidrug efflux pump</fullName>
    </recommendedName>
</protein>
<dbReference type="RefSeq" id="WP_128487529.1">
    <property type="nucleotide sequence ID" value="NZ_JBHLXB010000016.1"/>
</dbReference>
<keyword evidence="3" id="KW-1185">Reference proteome</keyword>
<keyword evidence="1" id="KW-0812">Transmembrane</keyword>
<gene>
    <name evidence="2" type="ORF">EP867_06975</name>
</gene>
<evidence type="ECO:0008006" key="4">
    <source>
        <dbReference type="Google" id="ProtNLM"/>
    </source>
</evidence>
<sequence length="88" mass="10245">MIGLLRLAVFLLVILSITYVLVALYARSLVRERLERRWEAKPHAGRREDFIAAGLRLYDKSARRRLLMAIWIVPPVTIAVLVWLTNFN</sequence>
<keyword evidence="1" id="KW-1133">Transmembrane helix</keyword>
<dbReference type="EMBL" id="SBLC01000007">
    <property type="protein sequence ID" value="RWY42469.1"/>
    <property type="molecule type" value="Genomic_DNA"/>
</dbReference>
<evidence type="ECO:0000256" key="1">
    <source>
        <dbReference type="SAM" id="Phobius"/>
    </source>
</evidence>
<proteinExistence type="predicted"/>